<evidence type="ECO:0000313" key="2">
    <source>
        <dbReference type="EMBL" id="CZF81833.1"/>
    </source>
</evidence>
<dbReference type="Pfam" id="PF09836">
    <property type="entry name" value="DUF2063"/>
    <property type="match status" value="1"/>
</dbReference>
<gene>
    <name evidence="2" type="ORF">GMA8713_01990</name>
</gene>
<dbReference type="InterPro" id="IPR018640">
    <property type="entry name" value="DUF2063"/>
</dbReference>
<dbReference type="RefSeq" id="WP_062708650.1">
    <property type="nucleotide sequence ID" value="NZ_CAWRCI010000015.1"/>
</dbReference>
<dbReference type="Proteomes" id="UP000073601">
    <property type="component" value="Unassembled WGS sequence"/>
</dbReference>
<dbReference type="Gene3D" id="1.10.150.690">
    <property type="entry name" value="DUF2063"/>
    <property type="match status" value="1"/>
</dbReference>
<protein>
    <recommendedName>
        <fullName evidence="1">Putative DNA-binding domain-containing protein</fullName>
    </recommendedName>
</protein>
<evidence type="ECO:0000259" key="1">
    <source>
        <dbReference type="Pfam" id="PF09836"/>
    </source>
</evidence>
<proteinExistence type="predicted"/>
<reference evidence="3" key="1">
    <citation type="submission" date="2016-02" db="EMBL/GenBank/DDBJ databases">
        <authorList>
            <person name="Rodrigo-Torres Lidia"/>
            <person name="Arahal R.David."/>
        </authorList>
    </citation>
    <scope>NUCLEOTIDE SEQUENCE [LARGE SCALE GENOMIC DNA]</scope>
    <source>
        <strain evidence="3">CECT 8713</strain>
    </source>
</reference>
<dbReference type="InterPro" id="IPR044922">
    <property type="entry name" value="DUF2063_N_sf"/>
</dbReference>
<dbReference type="EMBL" id="FIZY01000015">
    <property type="protein sequence ID" value="CZF81833.1"/>
    <property type="molecule type" value="Genomic_DNA"/>
</dbReference>
<feature type="domain" description="Putative DNA-binding" evidence="1">
    <location>
        <begin position="9"/>
        <end position="95"/>
    </location>
</feature>
<organism evidence="2 3">
    <name type="scientific">Grimontia marina</name>
    <dbReference type="NCBI Taxonomy" id="646534"/>
    <lineage>
        <taxon>Bacteria</taxon>
        <taxon>Pseudomonadati</taxon>
        <taxon>Pseudomonadota</taxon>
        <taxon>Gammaproteobacteria</taxon>
        <taxon>Vibrionales</taxon>
        <taxon>Vibrionaceae</taxon>
        <taxon>Grimontia</taxon>
    </lineage>
</organism>
<dbReference type="OrthoDB" id="4146344at2"/>
<name>A0A128F4V8_9GAMM</name>
<evidence type="ECO:0000313" key="3">
    <source>
        <dbReference type="Proteomes" id="UP000073601"/>
    </source>
</evidence>
<keyword evidence="3" id="KW-1185">Reference proteome</keyword>
<dbReference type="AlphaFoldDB" id="A0A128F4V8"/>
<accession>A0A128F4V8</accession>
<sequence>MSAPSLASLQHQFRDALHYESHELPVAQGVTEPEALIQVYRNNFVMTLTECLKNIYPVANALVGEECFQAIARHHVLGTTMDNACADRYGAGFADTIRALPNIIEAVPYLADITEIEWHIQCVNRAPLPEAFPVEALSEIPPEDFPRIQLTVSPASAVMKSDFAVATLWQAVSNQDEEALNQLDLMRPEALLVQKDNEGISVTTISDEEASLILACKDFAFGEIDPELLPHISGAMLSGVFSSFALASD</sequence>